<keyword evidence="3" id="KW-1185">Reference proteome</keyword>
<keyword evidence="2" id="KW-0255">Endonuclease</keyword>
<comment type="caution">
    <text evidence="2">The sequence shown here is derived from an EMBL/GenBank/DDBJ whole genome shotgun (WGS) entry which is preliminary data.</text>
</comment>
<dbReference type="GO" id="GO:0004519">
    <property type="term" value="F:endonuclease activity"/>
    <property type="evidence" value="ECO:0007669"/>
    <property type="project" value="UniProtKB-KW"/>
</dbReference>
<evidence type="ECO:0000259" key="1">
    <source>
        <dbReference type="Pfam" id="PF05685"/>
    </source>
</evidence>
<keyword evidence="2" id="KW-0378">Hydrolase</keyword>
<sequence>MTTTTNRTMTLEEYLNYDDGTDTRYELVDGTLVDMGAESDINVVIGSLLFSVFLQFAPYYCLRRGTEIAVSGTAANTRYPDFMVVTEAGAAALAGKKRSLITFEMPAPVLVVEVVSSSDTNQQSRDRDYIDKRQEYVQRGIPEYWIIDPVEAVIFVLTRVDGEYQEQRFTGDEWLVSPGFSELKLSAVQVLGAGL</sequence>
<evidence type="ECO:0000313" key="3">
    <source>
        <dbReference type="Proteomes" id="UP000615026"/>
    </source>
</evidence>
<accession>A0A928X133</accession>
<evidence type="ECO:0000313" key="2">
    <source>
        <dbReference type="EMBL" id="MBE9066997.1"/>
    </source>
</evidence>
<dbReference type="SUPFAM" id="SSF52980">
    <property type="entry name" value="Restriction endonuclease-like"/>
    <property type="match status" value="1"/>
</dbReference>
<dbReference type="AlphaFoldDB" id="A0A928X133"/>
<dbReference type="PANTHER" id="PTHR34107:SF2">
    <property type="entry name" value="SLL0888 PROTEIN"/>
    <property type="match status" value="1"/>
</dbReference>
<dbReference type="PANTHER" id="PTHR34107">
    <property type="entry name" value="SLL0198 PROTEIN-RELATED"/>
    <property type="match status" value="1"/>
</dbReference>
<dbReference type="Pfam" id="PF05685">
    <property type="entry name" value="Uma2"/>
    <property type="match status" value="1"/>
</dbReference>
<keyword evidence="2" id="KW-0540">Nuclease</keyword>
<dbReference type="CDD" id="cd06260">
    <property type="entry name" value="DUF820-like"/>
    <property type="match status" value="1"/>
</dbReference>
<dbReference type="EMBL" id="JADEXP010000070">
    <property type="protein sequence ID" value="MBE9066997.1"/>
    <property type="molecule type" value="Genomic_DNA"/>
</dbReference>
<name>A0A928X133_LEPEC</name>
<feature type="domain" description="Putative restriction endonuclease" evidence="1">
    <location>
        <begin position="11"/>
        <end position="186"/>
    </location>
</feature>
<dbReference type="Proteomes" id="UP000615026">
    <property type="component" value="Unassembled WGS sequence"/>
</dbReference>
<dbReference type="InterPro" id="IPR008538">
    <property type="entry name" value="Uma2"/>
</dbReference>
<proteinExistence type="predicted"/>
<dbReference type="InterPro" id="IPR012296">
    <property type="entry name" value="Nuclease_put_TT1808"/>
</dbReference>
<dbReference type="RefSeq" id="WP_193992972.1">
    <property type="nucleotide sequence ID" value="NZ_JADEXP010000070.1"/>
</dbReference>
<dbReference type="Gene3D" id="3.90.1570.10">
    <property type="entry name" value="tt1808, chain A"/>
    <property type="match status" value="1"/>
</dbReference>
<organism evidence="2 3">
    <name type="scientific">Leptolyngbya cf. ectocarpi LEGE 11479</name>
    <dbReference type="NCBI Taxonomy" id="1828722"/>
    <lineage>
        <taxon>Bacteria</taxon>
        <taxon>Bacillati</taxon>
        <taxon>Cyanobacteriota</taxon>
        <taxon>Cyanophyceae</taxon>
        <taxon>Leptolyngbyales</taxon>
        <taxon>Leptolyngbyaceae</taxon>
        <taxon>Leptolyngbya group</taxon>
        <taxon>Leptolyngbya</taxon>
    </lineage>
</organism>
<gene>
    <name evidence="2" type="ORF">IQ260_10050</name>
</gene>
<dbReference type="InterPro" id="IPR011335">
    <property type="entry name" value="Restrct_endonuc-II-like"/>
</dbReference>
<protein>
    <submittedName>
        <fullName evidence="2">Uma2 family endonuclease</fullName>
    </submittedName>
</protein>
<reference evidence="2" key="1">
    <citation type="submission" date="2020-10" db="EMBL/GenBank/DDBJ databases">
        <authorList>
            <person name="Castelo-Branco R."/>
            <person name="Eusebio N."/>
            <person name="Adriana R."/>
            <person name="Vieira A."/>
            <person name="Brugerolle De Fraissinette N."/>
            <person name="Rezende De Castro R."/>
            <person name="Schneider M.P."/>
            <person name="Vasconcelos V."/>
            <person name="Leao P.N."/>
        </authorList>
    </citation>
    <scope>NUCLEOTIDE SEQUENCE</scope>
    <source>
        <strain evidence="2">LEGE 11479</strain>
    </source>
</reference>